<keyword evidence="2" id="KW-1185">Reference proteome</keyword>
<proteinExistence type="predicted"/>
<evidence type="ECO:0000313" key="1">
    <source>
        <dbReference type="EMBL" id="GMS91582.1"/>
    </source>
</evidence>
<sequence length="82" mass="9154">MDSWPQFTMTIKKFFFNSSISSRLASGSVSPETETSLSGLTVPTIQPRIGQPGTRSLDRIVRMLSSRRDSTLRGSRRLALIH</sequence>
<dbReference type="AlphaFoldDB" id="A0AAV5T9H6"/>
<comment type="caution">
    <text evidence="1">The sequence shown here is derived from an EMBL/GenBank/DDBJ whole genome shotgun (WGS) entry which is preliminary data.</text>
</comment>
<organism evidence="1 2">
    <name type="scientific">Pristionchus entomophagus</name>
    <dbReference type="NCBI Taxonomy" id="358040"/>
    <lineage>
        <taxon>Eukaryota</taxon>
        <taxon>Metazoa</taxon>
        <taxon>Ecdysozoa</taxon>
        <taxon>Nematoda</taxon>
        <taxon>Chromadorea</taxon>
        <taxon>Rhabditida</taxon>
        <taxon>Rhabditina</taxon>
        <taxon>Diplogasteromorpha</taxon>
        <taxon>Diplogasteroidea</taxon>
        <taxon>Neodiplogasteridae</taxon>
        <taxon>Pristionchus</taxon>
    </lineage>
</organism>
<reference evidence="1" key="1">
    <citation type="submission" date="2023-10" db="EMBL/GenBank/DDBJ databases">
        <title>Genome assembly of Pristionchus species.</title>
        <authorList>
            <person name="Yoshida K."/>
            <person name="Sommer R.J."/>
        </authorList>
    </citation>
    <scope>NUCLEOTIDE SEQUENCE</scope>
    <source>
        <strain evidence="1">RS0144</strain>
    </source>
</reference>
<dbReference type="EMBL" id="BTSX01000003">
    <property type="protein sequence ID" value="GMS91582.1"/>
    <property type="molecule type" value="Genomic_DNA"/>
</dbReference>
<gene>
    <name evidence="1" type="ORF">PENTCL1PPCAC_13757</name>
</gene>
<evidence type="ECO:0000313" key="2">
    <source>
        <dbReference type="Proteomes" id="UP001432027"/>
    </source>
</evidence>
<accession>A0AAV5T9H6</accession>
<name>A0AAV5T9H6_9BILA</name>
<dbReference type="Proteomes" id="UP001432027">
    <property type="component" value="Unassembled WGS sequence"/>
</dbReference>
<protein>
    <submittedName>
        <fullName evidence="1">Uncharacterized protein</fullName>
    </submittedName>
</protein>